<gene>
    <name evidence="1" type="ORF">EA752_01310</name>
</gene>
<dbReference type="RefSeq" id="WP_125530210.1">
    <property type="nucleotide sequence ID" value="NZ_BKDB01000008.1"/>
</dbReference>
<comment type="caution">
    <text evidence="1">The sequence shown here is derived from an EMBL/GenBank/DDBJ whole genome shotgun (WGS) entry which is preliminary data.</text>
</comment>
<dbReference type="EMBL" id="RFEW01000001">
    <property type="protein sequence ID" value="RSO63389.1"/>
    <property type="molecule type" value="Genomic_DNA"/>
</dbReference>
<reference evidence="1 2" key="1">
    <citation type="submission" date="2018-10" db="EMBL/GenBank/DDBJ databases">
        <title>GWAS and RNA-Seq identify cryptic mechanisms of antimicrobial resistance in Acinetobacter baumannii.</title>
        <authorList>
            <person name="Sahl J.W."/>
        </authorList>
    </citation>
    <scope>NUCLEOTIDE SEQUENCE [LARGE SCALE GENOMIC DNA]</scope>
    <source>
        <strain evidence="1 2">TG41884</strain>
    </source>
</reference>
<proteinExistence type="predicted"/>
<dbReference type="Proteomes" id="UP000271320">
    <property type="component" value="Unassembled WGS sequence"/>
</dbReference>
<protein>
    <submittedName>
        <fullName evidence="1">DUF2290 domain-containing protein</fullName>
    </submittedName>
</protein>
<organism evidence="1 2">
    <name type="scientific">Acinetobacter pittii</name>
    <name type="common">Acinetobacter genomosp. 3</name>
    <dbReference type="NCBI Taxonomy" id="48296"/>
    <lineage>
        <taxon>Bacteria</taxon>
        <taxon>Pseudomonadati</taxon>
        <taxon>Pseudomonadota</taxon>
        <taxon>Gammaproteobacteria</taxon>
        <taxon>Moraxellales</taxon>
        <taxon>Moraxellaceae</taxon>
        <taxon>Acinetobacter</taxon>
        <taxon>Acinetobacter calcoaceticus/baumannii complex</taxon>
    </lineage>
</organism>
<accession>A0AB37TM54</accession>
<dbReference type="InterPro" id="IPR018742">
    <property type="entry name" value="DUF2290"/>
</dbReference>
<evidence type="ECO:0000313" key="1">
    <source>
        <dbReference type="EMBL" id="RSO63389.1"/>
    </source>
</evidence>
<dbReference type="Pfam" id="PF10053">
    <property type="entry name" value="DUF2290"/>
    <property type="match status" value="1"/>
</dbReference>
<evidence type="ECO:0000313" key="2">
    <source>
        <dbReference type="Proteomes" id="UP000271320"/>
    </source>
</evidence>
<dbReference type="AlphaFoldDB" id="A0AB37TM54"/>
<sequence>MNSISMSVIERSLSDIVQGLQDHIIGNNICRKGNQISWNNYQSGIIKKIYYPFEYQKIIDEKQYSLLLDDLSAIQFFYDFNNEAKLISARLAIYPNPELTIPVESLNDFQDLAYRDEMHDHIFSILDIMCNLEEYDCLFPTNTSHLRFDYDSTAKSHSKSHFQISSINNLRIDTNFVLLPKVFLFFCENLLKIQSLSTLNLASEEKHFTNFEDEKRTSWHMHYKKPIQVI</sequence>
<name>A0AB37TM54_ACIPI</name>